<dbReference type="Pfam" id="PF09769">
    <property type="entry name" value="ApoO"/>
    <property type="match status" value="1"/>
</dbReference>
<dbReference type="PROSITE" id="PS51318">
    <property type="entry name" value="TAT"/>
    <property type="match status" value="1"/>
</dbReference>
<keyword evidence="1" id="KW-0472">Membrane</keyword>
<dbReference type="OrthoDB" id="2399148at2759"/>
<dbReference type="GO" id="GO:0061617">
    <property type="term" value="C:MICOS complex"/>
    <property type="evidence" value="ECO:0007669"/>
    <property type="project" value="UniProtKB-UniRule"/>
</dbReference>
<evidence type="ECO:0000256" key="2">
    <source>
        <dbReference type="SAM" id="SignalP"/>
    </source>
</evidence>
<name>A0A165NBK3_EXIGL</name>
<comment type="subunit">
    <text evidence="1">Component of the mitochondrial contact site and cristae organizing system (MICOS) complex.</text>
</comment>
<dbReference type="InParanoid" id="A0A165NBK3"/>
<gene>
    <name evidence="3" type="ORF">EXIGLDRAFT_830664</name>
</gene>
<comment type="function">
    <text evidence="1">Component of the MICOS complex, a large protein complex of the mitochondrial inner membrane that plays crucial roles in the maintenance of crista junctions, inner membrane architecture, and formation of contact sites to the outer membrane.</text>
</comment>
<dbReference type="GO" id="GO:0042407">
    <property type="term" value="P:cristae formation"/>
    <property type="evidence" value="ECO:0007669"/>
    <property type="project" value="InterPro"/>
</dbReference>
<dbReference type="GO" id="GO:0044284">
    <property type="term" value="C:mitochondrial crista junction"/>
    <property type="evidence" value="ECO:0007669"/>
    <property type="project" value="TreeGrafter"/>
</dbReference>
<accession>A0A165NBK3</accession>
<protein>
    <recommendedName>
        <fullName evidence="1">MICOS complex subunit</fullName>
    </recommendedName>
</protein>
<dbReference type="PANTHER" id="PTHR28268">
    <property type="entry name" value="MICOS SUBUNIT MIC26"/>
    <property type="match status" value="1"/>
</dbReference>
<dbReference type="Proteomes" id="UP000077266">
    <property type="component" value="Unassembled WGS sequence"/>
</dbReference>
<proteinExistence type="predicted"/>
<evidence type="ECO:0000313" key="4">
    <source>
        <dbReference type="Proteomes" id="UP000077266"/>
    </source>
</evidence>
<dbReference type="InterPro" id="IPR033181">
    <property type="entry name" value="Mic26_fungi"/>
</dbReference>
<dbReference type="PANTHER" id="PTHR28268:SF1">
    <property type="entry name" value="MICOS SUBUNIT MIC26"/>
    <property type="match status" value="1"/>
</dbReference>
<dbReference type="InterPro" id="IPR019166">
    <property type="entry name" value="MIC26/MIC27"/>
</dbReference>
<evidence type="ECO:0000256" key="1">
    <source>
        <dbReference type="RuleBase" id="RU363021"/>
    </source>
</evidence>
<keyword evidence="4" id="KW-1185">Reference proteome</keyword>
<dbReference type="AlphaFoldDB" id="A0A165NBK3"/>
<keyword evidence="1" id="KW-0999">Mitochondrion inner membrane</keyword>
<organism evidence="3 4">
    <name type="scientific">Exidia glandulosa HHB12029</name>
    <dbReference type="NCBI Taxonomy" id="1314781"/>
    <lineage>
        <taxon>Eukaryota</taxon>
        <taxon>Fungi</taxon>
        <taxon>Dikarya</taxon>
        <taxon>Basidiomycota</taxon>
        <taxon>Agaricomycotina</taxon>
        <taxon>Agaricomycetes</taxon>
        <taxon>Auriculariales</taxon>
        <taxon>Exidiaceae</taxon>
        <taxon>Exidia</taxon>
    </lineage>
</organism>
<evidence type="ECO:0000313" key="3">
    <source>
        <dbReference type="EMBL" id="KZW00506.1"/>
    </source>
</evidence>
<feature type="signal peptide" evidence="2">
    <location>
        <begin position="1"/>
        <end position="20"/>
    </location>
</feature>
<reference evidence="3 4" key="1">
    <citation type="journal article" date="2016" name="Mol. Biol. Evol.">
        <title>Comparative Genomics of Early-Diverging Mushroom-Forming Fungi Provides Insights into the Origins of Lignocellulose Decay Capabilities.</title>
        <authorList>
            <person name="Nagy L.G."/>
            <person name="Riley R."/>
            <person name="Tritt A."/>
            <person name="Adam C."/>
            <person name="Daum C."/>
            <person name="Floudas D."/>
            <person name="Sun H."/>
            <person name="Yadav J.S."/>
            <person name="Pangilinan J."/>
            <person name="Larsson K.H."/>
            <person name="Matsuura K."/>
            <person name="Barry K."/>
            <person name="Labutti K."/>
            <person name="Kuo R."/>
            <person name="Ohm R.A."/>
            <person name="Bhattacharya S.S."/>
            <person name="Shirouzu T."/>
            <person name="Yoshinaga Y."/>
            <person name="Martin F.M."/>
            <person name="Grigoriev I.V."/>
            <person name="Hibbett D.S."/>
        </authorList>
    </citation>
    <scope>NUCLEOTIDE SEQUENCE [LARGE SCALE GENOMIC DNA]</scope>
    <source>
        <strain evidence="3 4">HHB12029</strain>
    </source>
</reference>
<dbReference type="EMBL" id="KV425900">
    <property type="protein sequence ID" value="KZW00506.1"/>
    <property type="molecule type" value="Genomic_DNA"/>
</dbReference>
<keyword evidence="1" id="KW-0496">Mitochondrion</keyword>
<comment type="subcellular location">
    <subcellularLocation>
        <location evidence="1">Mitochondrion inner membrane</location>
    </subcellularLocation>
</comment>
<dbReference type="InterPro" id="IPR006311">
    <property type="entry name" value="TAT_signal"/>
</dbReference>
<keyword evidence="2" id="KW-0732">Signal</keyword>
<dbReference type="STRING" id="1314781.A0A165NBK3"/>
<feature type="chain" id="PRO_5007862990" description="MICOS complex subunit" evidence="2">
    <location>
        <begin position="21"/>
        <end position="279"/>
    </location>
</feature>
<sequence>MLRLHSRRALLMGAAAVTVASTPEPASSPASSAHKLPIYPKEETVLVVEAAPSRLELEIRRARLAATEQYLRAHATVRQGVERWIGLESRVESRLKSLKARDESLTPGALYAGVAALTGSVLARNRALPIRVLLPPTLLLASLPYFLPRTSANVAAYARELERAHFPQLAEQHESLEKQTRGAWTSASASVHGVGATVQDRVRWAVGETQRATGLRLREALGWAEKEGPKAVEKAENEVKGVFESAKKEGKELVESAKKEGKELVDAAKKEIEELRKSK</sequence>